<dbReference type="Proteomes" id="UP000050795">
    <property type="component" value="Unassembled WGS sequence"/>
</dbReference>
<name>A0AA85K283_TRIRE</name>
<evidence type="ECO:0000259" key="15">
    <source>
        <dbReference type="PROSITE" id="PS50157"/>
    </source>
</evidence>
<keyword evidence="10" id="KW-0804">Transcription</keyword>
<feature type="domain" description="C2H2-type" evidence="15">
    <location>
        <begin position="122"/>
        <end position="149"/>
    </location>
</feature>
<dbReference type="PANTHER" id="PTHR24394:SF44">
    <property type="entry name" value="ZINC FINGER PROTEIN 271-LIKE"/>
    <property type="match status" value="1"/>
</dbReference>
<evidence type="ECO:0000256" key="1">
    <source>
        <dbReference type="ARBA" id="ARBA00004123"/>
    </source>
</evidence>
<dbReference type="PANTHER" id="PTHR24394">
    <property type="entry name" value="ZINC FINGER PROTEIN"/>
    <property type="match status" value="1"/>
</dbReference>
<dbReference type="Pfam" id="PF00096">
    <property type="entry name" value="zf-C2H2"/>
    <property type="match status" value="2"/>
</dbReference>
<keyword evidence="9" id="KW-0238">DNA-binding</keyword>
<keyword evidence="6 13" id="KW-0863">Zinc-finger</keyword>
<feature type="region of interest" description="Disordered" evidence="14">
    <location>
        <begin position="247"/>
        <end position="267"/>
    </location>
</feature>
<dbReference type="GO" id="GO:0008270">
    <property type="term" value="F:zinc ion binding"/>
    <property type="evidence" value="ECO:0007669"/>
    <property type="project" value="UniProtKB-KW"/>
</dbReference>
<dbReference type="AlphaFoldDB" id="A0AA85K283"/>
<feature type="domain" description="C2H2-type" evidence="15">
    <location>
        <begin position="216"/>
        <end position="246"/>
    </location>
</feature>
<reference evidence="16" key="1">
    <citation type="submission" date="2022-06" db="EMBL/GenBank/DDBJ databases">
        <authorList>
            <person name="Berger JAMES D."/>
            <person name="Berger JAMES D."/>
        </authorList>
    </citation>
    <scope>NUCLEOTIDE SEQUENCE [LARGE SCALE GENOMIC DNA]</scope>
</reference>
<dbReference type="CDD" id="cd22363">
    <property type="entry name" value="tRNA-intron_lyase_C"/>
    <property type="match status" value="1"/>
</dbReference>
<dbReference type="InterPro" id="IPR036236">
    <property type="entry name" value="Znf_C2H2_sf"/>
</dbReference>
<dbReference type="GO" id="GO:0006388">
    <property type="term" value="P:tRNA splicing, via endonucleolytic cleavage and ligation"/>
    <property type="evidence" value="ECO:0007669"/>
    <property type="project" value="InterPro"/>
</dbReference>
<reference evidence="17" key="2">
    <citation type="submission" date="2023-11" db="UniProtKB">
        <authorList>
            <consortium name="WormBaseParasite"/>
        </authorList>
    </citation>
    <scope>IDENTIFICATION</scope>
</reference>
<evidence type="ECO:0000313" key="17">
    <source>
        <dbReference type="WBParaSite" id="TREG1_50230.2"/>
    </source>
</evidence>
<dbReference type="Pfam" id="PF01974">
    <property type="entry name" value="tRNA_int_endo"/>
    <property type="match status" value="1"/>
</dbReference>
<sequence>MRDIYTPSPGLPQDLSCRKKCVTLKCDSQKLLVIQEDLEACLPPIATFSHHRESRTNLCSTSVNKSVNLNCKKRSKQTKHNNTENIVYCDLPQCPSFINRKPSKQRTHLKHHSLLQKNHLSLSCSQCGKSFSSKENLRRHMNMHLGLKPYICQICHRAYSRTSERSQCMKKHRHKETNAEQVEQSSREDVYNDWSSSGLSALQIEDKINQSRPRPYVCQICDDHRAYTDPSSLRKHMRSFHADLKNEKQTKDNHPVGEILPKPITPPIPQCDEPISLVLETSTVDTNPVDVLQPSSENVSTLETTTSFVEVDPVYTNSITPSSYYNVVITTMASDTPIKNIMITNSNDSQGYPLAIGSSFHPHYTVALTDSLLPLMPVKSTLSMTPVAVAEAAGEVSTTTTLKSEYDNEAAVDLCNSALCLQVYSGKTHSSIPSTVMERVDASSLPLSTSNLSSMVVPQYVTQTNQIVNNGSISKRLFYSNSGLDLTDTQYFTLTGTSKAIDLSADPSVDIITMNPIDLSAPHQCTMFFDSTNDCSDNSFFTSHTIWDPEPGFSFTDLLLTNNDSDDCVVEGDMSVEFPEVIMYPENSISTDYRPGEVNITHNPSSYDETVINSECSMSDVFISSCNNYFIPSNIITVTTKMMTPTAVWRLVAQSDSLFSKDSISNYSECINLTPFGEFLVWSAEASSKLSTRKRRYERRMLQKQLKKKRNMMDSSIHFDINDDDNDNDDEYDWYNDNQDSPEMTDSPITLDDIISEQTTHQGASKSSVILNEKLEESLPYIPQHLPRPTPIEWRRPGEYIFVSLPETVPSEDLYSVVLWLTELIQQQRRQQHQFKSLDDSDSNVNGCIAETSLTQRLQCCFVYKDLWDKGYYISTSSAKMGGDFLLYQGDPLLYHGSHIVTVCNPKDIFLNSQLLVKLRIANSLKKVLVLATVPSIDKFTKNCTQETDEVENGSDTVIVSDVNAIRNNSTNNNSKNDNNWDVIYLSLQYMSTHSNNNNNNPMSPRSSLQRSKLSQS</sequence>
<evidence type="ECO:0000256" key="12">
    <source>
        <dbReference type="ARBA" id="ARBA00034031"/>
    </source>
</evidence>
<proteinExistence type="inferred from homology"/>
<protein>
    <recommendedName>
        <fullName evidence="3">tRNA-intron lyase</fullName>
        <ecNumber evidence="3">4.6.1.16</ecNumber>
    </recommendedName>
</protein>
<keyword evidence="5" id="KW-0677">Repeat</keyword>
<dbReference type="InterPro" id="IPR011856">
    <property type="entry name" value="tRNA_endonuc-like_dom_sf"/>
</dbReference>
<dbReference type="Gene3D" id="3.40.1350.10">
    <property type="match status" value="1"/>
</dbReference>
<keyword evidence="4" id="KW-0479">Metal-binding</keyword>
<comment type="similarity">
    <text evidence="2">Belongs to the tRNA-intron endonuclease family.</text>
</comment>
<dbReference type="Gene3D" id="3.30.160.60">
    <property type="entry name" value="Classic Zinc Finger"/>
    <property type="match status" value="2"/>
</dbReference>
<dbReference type="SUPFAM" id="SSF57667">
    <property type="entry name" value="beta-beta-alpha zinc fingers"/>
    <property type="match status" value="1"/>
</dbReference>
<comment type="catalytic activity">
    <reaction evidence="12">
        <text>pretRNA = a 3'-half-tRNA molecule with a 5'-OH end + a 5'-half-tRNA molecule with a 2',3'-cyclic phosphate end + an intron with a 2',3'-cyclic phosphate and a 5'-hydroxyl terminus.</text>
        <dbReference type="EC" id="4.6.1.16"/>
    </reaction>
</comment>
<evidence type="ECO:0000256" key="9">
    <source>
        <dbReference type="ARBA" id="ARBA00023125"/>
    </source>
</evidence>
<evidence type="ECO:0000256" key="3">
    <source>
        <dbReference type="ARBA" id="ARBA00012573"/>
    </source>
</evidence>
<evidence type="ECO:0000256" key="8">
    <source>
        <dbReference type="ARBA" id="ARBA00023015"/>
    </source>
</evidence>
<feature type="region of interest" description="Disordered" evidence="14">
    <location>
        <begin position="717"/>
        <end position="748"/>
    </location>
</feature>
<evidence type="ECO:0000256" key="10">
    <source>
        <dbReference type="ARBA" id="ARBA00023163"/>
    </source>
</evidence>
<dbReference type="EC" id="4.6.1.16" evidence="3"/>
<keyword evidence="8" id="KW-0805">Transcription regulation</keyword>
<dbReference type="SUPFAM" id="SSF53032">
    <property type="entry name" value="tRNA-intron endonuclease catalytic domain-like"/>
    <property type="match status" value="1"/>
</dbReference>
<feature type="compositionally biased region" description="Low complexity" evidence="14">
    <location>
        <begin position="996"/>
        <end position="1017"/>
    </location>
</feature>
<dbReference type="FunFam" id="3.30.160.60:FF:000646">
    <property type="entry name" value="Myeloid zinc finger 1"/>
    <property type="match status" value="1"/>
</dbReference>
<dbReference type="PROSITE" id="PS00028">
    <property type="entry name" value="ZINC_FINGER_C2H2_1"/>
    <property type="match status" value="1"/>
</dbReference>
<keyword evidence="7" id="KW-0862">Zinc</keyword>
<evidence type="ECO:0000256" key="13">
    <source>
        <dbReference type="PROSITE-ProRule" id="PRU00042"/>
    </source>
</evidence>
<dbReference type="SMART" id="SM00355">
    <property type="entry name" value="ZnF_C2H2"/>
    <property type="match status" value="4"/>
</dbReference>
<dbReference type="InterPro" id="IPR013087">
    <property type="entry name" value="Znf_C2H2_type"/>
</dbReference>
<keyword evidence="16" id="KW-1185">Reference proteome</keyword>
<dbReference type="GO" id="GO:0003677">
    <property type="term" value="F:DNA binding"/>
    <property type="evidence" value="ECO:0007669"/>
    <property type="project" value="UniProtKB-KW"/>
</dbReference>
<evidence type="ECO:0000256" key="7">
    <source>
        <dbReference type="ARBA" id="ARBA00022833"/>
    </source>
</evidence>
<feature type="region of interest" description="Disordered" evidence="14">
    <location>
        <begin position="994"/>
        <end position="1017"/>
    </location>
</feature>
<dbReference type="InterPro" id="IPR006677">
    <property type="entry name" value="tRNA_intron_Endonuc_cat-like"/>
</dbReference>
<evidence type="ECO:0000256" key="5">
    <source>
        <dbReference type="ARBA" id="ARBA00022737"/>
    </source>
</evidence>
<evidence type="ECO:0000256" key="2">
    <source>
        <dbReference type="ARBA" id="ARBA00008078"/>
    </source>
</evidence>
<dbReference type="InterPro" id="IPR036167">
    <property type="entry name" value="tRNA_intron_Endo_cat-like_sf"/>
</dbReference>
<accession>A0AA85K283</accession>
<evidence type="ECO:0000256" key="11">
    <source>
        <dbReference type="ARBA" id="ARBA00023242"/>
    </source>
</evidence>
<dbReference type="GO" id="GO:0000981">
    <property type="term" value="F:DNA-binding transcription factor activity, RNA polymerase II-specific"/>
    <property type="evidence" value="ECO:0007669"/>
    <property type="project" value="TreeGrafter"/>
</dbReference>
<feature type="compositionally biased region" description="Acidic residues" evidence="14">
    <location>
        <begin position="722"/>
        <end position="734"/>
    </location>
</feature>
<keyword evidence="11" id="KW-0539">Nucleus</keyword>
<dbReference type="GO" id="GO:0005634">
    <property type="term" value="C:nucleus"/>
    <property type="evidence" value="ECO:0007669"/>
    <property type="project" value="UniProtKB-SubCell"/>
</dbReference>
<comment type="subcellular location">
    <subcellularLocation>
        <location evidence="1">Nucleus</location>
    </subcellularLocation>
</comment>
<dbReference type="GO" id="GO:0000213">
    <property type="term" value="F:tRNA-intron lyase activity"/>
    <property type="evidence" value="ECO:0007669"/>
    <property type="project" value="UniProtKB-EC"/>
</dbReference>
<dbReference type="WBParaSite" id="TREG1_50230.2">
    <property type="protein sequence ID" value="TREG1_50230.2"/>
    <property type="gene ID" value="TREG1_50230"/>
</dbReference>
<evidence type="ECO:0000256" key="6">
    <source>
        <dbReference type="ARBA" id="ARBA00022771"/>
    </source>
</evidence>
<organism evidence="16 17">
    <name type="scientific">Trichobilharzia regenti</name>
    <name type="common">Nasal bird schistosome</name>
    <dbReference type="NCBI Taxonomy" id="157069"/>
    <lineage>
        <taxon>Eukaryota</taxon>
        <taxon>Metazoa</taxon>
        <taxon>Spiralia</taxon>
        <taxon>Lophotrochozoa</taxon>
        <taxon>Platyhelminthes</taxon>
        <taxon>Trematoda</taxon>
        <taxon>Digenea</taxon>
        <taxon>Strigeidida</taxon>
        <taxon>Schistosomatoidea</taxon>
        <taxon>Schistosomatidae</taxon>
        <taxon>Trichobilharzia</taxon>
    </lineage>
</organism>
<evidence type="ECO:0000256" key="14">
    <source>
        <dbReference type="SAM" id="MobiDB-lite"/>
    </source>
</evidence>
<dbReference type="PROSITE" id="PS50157">
    <property type="entry name" value="ZINC_FINGER_C2H2_2"/>
    <property type="match status" value="2"/>
</dbReference>
<evidence type="ECO:0000313" key="16">
    <source>
        <dbReference type="Proteomes" id="UP000050795"/>
    </source>
</evidence>
<evidence type="ECO:0000256" key="4">
    <source>
        <dbReference type="ARBA" id="ARBA00022723"/>
    </source>
</evidence>